<reference evidence="1" key="1">
    <citation type="submission" date="2016-08" db="EMBL/GenBank/DDBJ databases">
        <authorList>
            <person name="Seilhamer J.J."/>
        </authorList>
    </citation>
    <scope>NUCLEOTIDE SEQUENCE</scope>
    <source>
        <strain evidence="1">86-1</strain>
    </source>
</reference>
<accession>A0A212L1N6</accession>
<dbReference type="EMBL" id="FMJC01000001">
    <property type="protein sequence ID" value="SCM71279.1"/>
    <property type="molecule type" value="Genomic_DNA"/>
</dbReference>
<protein>
    <submittedName>
        <fullName evidence="1">Uncharacterized protein</fullName>
    </submittedName>
</protein>
<dbReference type="AlphaFoldDB" id="A0A212L1N6"/>
<organism evidence="1">
    <name type="scientific">uncultured Desulfovibrio sp</name>
    <dbReference type="NCBI Taxonomy" id="167968"/>
    <lineage>
        <taxon>Bacteria</taxon>
        <taxon>Pseudomonadati</taxon>
        <taxon>Thermodesulfobacteriota</taxon>
        <taxon>Desulfovibrionia</taxon>
        <taxon>Desulfovibrionales</taxon>
        <taxon>Desulfovibrionaceae</taxon>
        <taxon>Desulfovibrio</taxon>
        <taxon>environmental samples</taxon>
    </lineage>
</organism>
<evidence type="ECO:0000313" key="1">
    <source>
        <dbReference type="EMBL" id="SCM71279.1"/>
    </source>
</evidence>
<gene>
    <name evidence="1" type="ORF">KL86DES1_10972</name>
</gene>
<proteinExistence type="predicted"/>
<name>A0A212L1N6_9BACT</name>
<sequence>MPGVFADNSKHSLAPDNLTLGAYFLDGRSYFHSISPIRAFALTDKVSGNRPLTAQTARPTPSKKIGRERKSLSGFICSVNLQWCAG</sequence>